<keyword evidence="2" id="KW-0347">Helicase</keyword>
<dbReference type="EMBL" id="RWKW01000026">
    <property type="protein sequence ID" value="RST87088.1"/>
    <property type="molecule type" value="Genomic_DNA"/>
</dbReference>
<reference evidence="2 3" key="1">
    <citation type="submission" date="2018-12" db="EMBL/GenBank/DDBJ databases">
        <title>Mesorhizobium carbonis sp. nov., isolated from coal mine water.</title>
        <authorList>
            <person name="Xin W."/>
            <person name="Xu Z."/>
            <person name="Xiang F."/>
            <person name="Zhang J."/>
            <person name="Xi L."/>
            <person name="Liu J."/>
        </authorList>
    </citation>
    <scope>NUCLEOTIDE SEQUENCE [LARGE SCALE GENOMIC DNA]</scope>
    <source>
        <strain evidence="2 3">B2.3</strain>
    </source>
</reference>
<keyword evidence="3" id="KW-1185">Reference proteome</keyword>
<dbReference type="InterPro" id="IPR027417">
    <property type="entry name" value="P-loop_NTPase"/>
</dbReference>
<dbReference type="InterPro" id="IPR007694">
    <property type="entry name" value="DNA_helicase_DnaB-like_C"/>
</dbReference>
<dbReference type="Gene3D" id="3.40.50.300">
    <property type="entry name" value="P-loop containing nucleotide triphosphate hydrolases"/>
    <property type="match status" value="1"/>
</dbReference>
<keyword evidence="2" id="KW-0547">Nucleotide-binding</keyword>
<organism evidence="2 3">
    <name type="scientific">Aquibium carbonis</name>
    <dbReference type="NCBI Taxonomy" id="2495581"/>
    <lineage>
        <taxon>Bacteria</taxon>
        <taxon>Pseudomonadati</taxon>
        <taxon>Pseudomonadota</taxon>
        <taxon>Alphaproteobacteria</taxon>
        <taxon>Hyphomicrobiales</taxon>
        <taxon>Phyllobacteriaceae</taxon>
        <taxon>Aquibium</taxon>
    </lineage>
</organism>
<dbReference type="GO" id="GO:0003678">
    <property type="term" value="F:DNA helicase activity"/>
    <property type="evidence" value="ECO:0007669"/>
    <property type="project" value="InterPro"/>
</dbReference>
<name>A0A3S0A237_9HYPH</name>
<dbReference type="Pfam" id="PF03796">
    <property type="entry name" value="DnaB_C"/>
    <property type="match status" value="1"/>
</dbReference>
<protein>
    <submittedName>
        <fullName evidence="2">DNA helicase</fullName>
    </submittedName>
</protein>
<accession>A0A3S0A237</accession>
<dbReference type="SUPFAM" id="SSF52540">
    <property type="entry name" value="P-loop containing nucleoside triphosphate hydrolases"/>
    <property type="match status" value="1"/>
</dbReference>
<dbReference type="AlphaFoldDB" id="A0A3S0A237"/>
<dbReference type="GO" id="GO:0005829">
    <property type="term" value="C:cytosol"/>
    <property type="evidence" value="ECO:0007669"/>
    <property type="project" value="TreeGrafter"/>
</dbReference>
<dbReference type="Proteomes" id="UP000278398">
    <property type="component" value="Unassembled WGS sequence"/>
</dbReference>
<evidence type="ECO:0000313" key="3">
    <source>
        <dbReference type="Proteomes" id="UP000278398"/>
    </source>
</evidence>
<sequence length="236" mass="25707">MKLSAPIYRLKRNARIMSRQRGIALNEALDAIARESGFRSWDHLAFAARSDPAGSILRGLCQGEMVLLGARPGHGKTLLALQLALAAAGRGMPSTFFTLEYTDPEVRTRLASLGHASDPGEAALLIDTSDDICADYVVDRLRDRDRPGFAAIDYLQLLDQKRTKPPIGEQLATLAAHSRSSGSIIVLVSQIDRVFELADRRMPSLGDVRLPNPADLKLFSKACFLHEGEMVLSAVA</sequence>
<evidence type="ECO:0000313" key="2">
    <source>
        <dbReference type="EMBL" id="RST87088.1"/>
    </source>
</evidence>
<dbReference type="OrthoDB" id="7357206at2"/>
<evidence type="ECO:0000259" key="1">
    <source>
        <dbReference type="Pfam" id="PF03796"/>
    </source>
</evidence>
<dbReference type="PANTHER" id="PTHR30153:SF2">
    <property type="entry name" value="REPLICATIVE DNA HELICASE"/>
    <property type="match status" value="1"/>
</dbReference>
<dbReference type="GO" id="GO:0006260">
    <property type="term" value="P:DNA replication"/>
    <property type="evidence" value="ECO:0007669"/>
    <property type="project" value="InterPro"/>
</dbReference>
<keyword evidence="2" id="KW-0067">ATP-binding</keyword>
<dbReference type="GO" id="GO:0005524">
    <property type="term" value="F:ATP binding"/>
    <property type="evidence" value="ECO:0007669"/>
    <property type="project" value="InterPro"/>
</dbReference>
<gene>
    <name evidence="2" type="ORF">EJC49_07415</name>
</gene>
<feature type="domain" description="SF4 helicase" evidence="1">
    <location>
        <begin position="56"/>
        <end position="112"/>
    </location>
</feature>
<proteinExistence type="predicted"/>
<dbReference type="RefSeq" id="WP_126698828.1">
    <property type="nucleotide sequence ID" value="NZ_RWKW01000026.1"/>
</dbReference>
<keyword evidence="2" id="KW-0378">Hydrolase</keyword>
<dbReference type="NCBIfam" id="NF004629">
    <property type="entry name" value="PRK05973.1"/>
    <property type="match status" value="1"/>
</dbReference>
<comment type="caution">
    <text evidence="2">The sequence shown here is derived from an EMBL/GenBank/DDBJ whole genome shotgun (WGS) entry which is preliminary data.</text>
</comment>
<dbReference type="PANTHER" id="PTHR30153">
    <property type="entry name" value="REPLICATIVE DNA HELICASE DNAB"/>
    <property type="match status" value="1"/>
</dbReference>